<sequence length="122" mass="13582">MFYFLLVVCSRQCEAIRPDGQKGGGGLGGFRGEKRVSQCIADIQRADPVFVVLGSRNIRLWSLCKSSRGLARRTGEKKMYQQTTYSPKLILTKTFFRFKRHVLHAGRTSYGGGPGGNILHTS</sequence>
<dbReference type="AlphaFoldDB" id="A0A4S8MA34"/>
<accession>A0A4S8MA34</accession>
<feature type="chain" id="PRO_5020738876" evidence="1">
    <location>
        <begin position="16"/>
        <end position="122"/>
    </location>
</feature>
<dbReference type="Proteomes" id="UP000297245">
    <property type="component" value="Unassembled WGS sequence"/>
</dbReference>
<evidence type="ECO:0000256" key="1">
    <source>
        <dbReference type="SAM" id="SignalP"/>
    </source>
</evidence>
<proteinExistence type="predicted"/>
<keyword evidence="3" id="KW-1185">Reference proteome</keyword>
<organism evidence="2 3">
    <name type="scientific">Dendrothele bispora (strain CBS 962.96)</name>
    <dbReference type="NCBI Taxonomy" id="1314807"/>
    <lineage>
        <taxon>Eukaryota</taxon>
        <taxon>Fungi</taxon>
        <taxon>Dikarya</taxon>
        <taxon>Basidiomycota</taxon>
        <taxon>Agaricomycotina</taxon>
        <taxon>Agaricomycetes</taxon>
        <taxon>Agaricomycetidae</taxon>
        <taxon>Agaricales</taxon>
        <taxon>Agaricales incertae sedis</taxon>
        <taxon>Dendrothele</taxon>
    </lineage>
</organism>
<gene>
    <name evidence="2" type="ORF">K435DRAFT_521470</name>
</gene>
<protein>
    <submittedName>
        <fullName evidence="2">Uncharacterized protein</fullName>
    </submittedName>
</protein>
<reference evidence="2 3" key="1">
    <citation type="journal article" date="2019" name="Nat. Ecol. Evol.">
        <title>Megaphylogeny resolves global patterns of mushroom evolution.</title>
        <authorList>
            <person name="Varga T."/>
            <person name="Krizsan K."/>
            <person name="Foldi C."/>
            <person name="Dima B."/>
            <person name="Sanchez-Garcia M."/>
            <person name="Sanchez-Ramirez S."/>
            <person name="Szollosi G.J."/>
            <person name="Szarkandi J.G."/>
            <person name="Papp V."/>
            <person name="Albert L."/>
            <person name="Andreopoulos W."/>
            <person name="Angelini C."/>
            <person name="Antonin V."/>
            <person name="Barry K.W."/>
            <person name="Bougher N.L."/>
            <person name="Buchanan P."/>
            <person name="Buyck B."/>
            <person name="Bense V."/>
            <person name="Catcheside P."/>
            <person name="Chovatia M."/>
            <person name="Cooper J."/>
            <person name="Damon W."/>
            <person name="Desjardin D."/>
            <person name="Finy P."/>
            <person name="Geml J."/>
            <person name="Haridas S."/>
            <person name="Hughes K."/>
            <person name="Justo A."/>
            <person name="Karasinski D."/>
            <person name="Kautmanova I."/>
            <person name="Kiss B."/>
            <person name="Kocsube S."/>
            <person name="Kotiranta H."/>
            <person name="LaButti K.M."/>
            <person name="Lechner B.E."/>
            <person name="Liimatainen K."/>
            <person name="Lipzen A."/>
            <person name="Lukacs Z."/>
            <person name="Mihaltcheva S."/>
            <person name="Morgado L.N."/>
            <person name="Niskanen T."/>
            <person name="Noordeloos M.E."/>
            <person name="Ohm R.A."/>
            <person name="Ortiz-Santana B."/>
            <person name="Ovrebo C."/>
            <person name="Racz N."/>
            <person name="Riley R."/>
            <person name="Savchenko A."/>
            <person name="Shiryaev A."/>
            <person name="Soop K."/>
            <person name="Spirin V."/>
            <person name="Szebenyi C."/>
            <person name="Tomsovsky M."/>
            <person name="Tulloss R.E."/>
            <person name="Uehling J."/>
            <person name="Grigoriev I.V."/>
            <person name="Vagvolgyi C."/>
            <person name="Papp T."/>
            <person name="Martin F.M."/>
            <person name="Miettinen O."/>
            <person name="Hibbett D.S."/>
            <person name="Nagy L.G."/>
        </authorList>
    </citation>
    <scope>NUCLEOTIDE SEQUENCE [LARGE SCALE GENOMIC DNA]</scope>
    <source>
        <strain evidence="2 3">CBS 962.96</strain>
    </source>
</reference>
<evidence type="ECO:0000313" key="2">
    <source>
        <dbReference type="EMBL" id="THU98778.1"/>
    </source>
</evidence>
<dbReference type="EMBL" id="ML179130">
    <property type="protein sequence ID" value="THU98778.1"/>
    <property type="molecule type" value="Genomic_DNA"/>
</dbReference>
<feature type="signal peptide" evidence="1">
    <location>
        <begin position="1"/>
        <end position="15"/>
    </location>
</feature>
<evidence type="ECO:0000313" key="3">
    <source>
        <dbReference type="Proteomes" id="UP000297245"/>
    </source>
</evidence>
<keyword evidence="1" id="KW-0732">Signal</keyword>
<name>A0A4S8MA34_DENBC</name>